<accession>A0AA38J7W6</accession>
<keyword evidence="2" id="KW-1003">Cell membrane</keyword>
<evidence type="ECO:0000256" key="7">
    <source>
        <dbReference type="ARBA" id="ARBA00023136"/>
    </source>
</evidence>
<evidence type="ECO:0000256" key="1">
    <source>
        <dbReference type="ARBA" id="ARBA00004651"/>
    </source>
</evidence>
<dbReference type="InterPro" id="IPR004117">
    <property type="entry name" value="7tm6_olfct_rcpt"/>
</dbReference>
<keyword evidence="6 10" id="KW-1133">Transmembrane helix</keyword>
<gene>
    <name evidence="11" type="ORF">Zmor_002400</name>
</gene>
<evidence type="ECO:0000313" key="12">
    <source>
        <dbReference type="Proteomes" id="UP001168821"/>
    </source>
</evidence>
<evidence type="ECO:0000256" key="6">
    <source>
        <dbReference type="ARBA" id="ARBA00022989"/>
    </source>
</evidence>
<feature type="transmembrane region" description="Helical" evidence="10">
    <location>
        <begin position="33"/>
        <end position="52"/>
    </location>
</feature>
<proteinExistence type="inferred from homology"/>
<evidence type="ECO:0000313" key="11">
    <source>
        <dbReference type="EMBL" id="KAJ3666986.1"/>
    </source>
</evidence>
<keyword evidence="12" id="KW-1185">Reference proteome</keyword>
<dbReference type="Pfam" id="PF02949">
    <property type="entry name" value="7tm_6"/>
    <property type="match status" value="1"/>
</dbReference>
<name>A0AA38J7W6_9CUCU</name>
<dbReference type="PANTHER" id="PTHR21137:SF35">
    <property type="entry name" value="ODORANT RECEPTOR 19A-RELATED"/>
    <property type="match status" value="1"/>
</dbReference>
<dbReference type="PANTHER" id="PTHR21137">
    <property type="entry name" value="ODORANT RECEPTOR"/>
    <property type="match status" value="1"/>
</dbReference>
<feature type="transmembrane region" description="Helical" evidence="10">
    <location>
        <begin position="288"/>
        <end position="313"/>
    </location>
</feature>
<dbReference type="Proteomes" id="UP001168821">
    <property type="component" value="Unassembled WGS sequence"/>
</dbReference>
<keyword evidence="3 10" id="KW-0716">Sensory transduction</keyword>
<reference evidence="11" key="1">
    <citation type="journal article" date="2023" name="G3 (Bethesda)">
        <title>Whole genome assemblies of Zophobas morio and Tenebrio molitor.</title>
        <authorList>
            <person name="Kaur S."/>
            <person name="Stinson S.A."/>
            <person name="diCenzo G.C."/>
        </authorList>
    </citation>
    <scope>NUCLEOTIDE SEQUENCE</scope>
    <source>
        <strain evidence="11">QUZm001</strain>
    </source>
</reference>
<evidence type="ECO:0000256" key="5">
    <source>
        <dbReference type="ARBA" id="ARBA00022725"/>
    </source>
</evidence>
<dbReference type="GO" id="GO:0007165">
    <property type="term" value="P:signal transduction"/>
    <property type="evidence" value="ECO:0007669"/>
    <property type="project" value="UniProtKB-KW"/>
</dbReference>
<organism evidence="11 12">
    <name type="scientific">Zophobas morio</name>
    <dbReference type="NCBI Taxonomy" id="2755281"/>
    <lineage>
        <taxon>Eukaryota</taxon>
        <taxon>Metazoa</taxon>
        <taxon>Ecdysozoa</taxon>
        <taxon>Arthropoda</taxon>
        <taxon>Hexapoda</taxon>
        <taxon>Insecta</taxon>
        <taxon>Pterygota</taxon>
        <taxon>Neoptera</taxon>
        <taxon>Endopterygota</taxon>
        <taxon>Coleoptera</taxon>
        <taxon>Polyphaga</taxon>
        <taxon>Cucujiformia</taxon>
        <taxon>Tenebrionidae</taxon>
        <taxon>Zophobas</taxon>
    </lineage>
</organism>
<comment type="subcellular location">
    <subcellularLocation>
        <location evidence="1 10">Cell membrane</location>
        <topology evidence="1 10">Multi-pass membrane protein</topology>
    </subcellularLocation>
</comment>
<dbReference type="EMBL" id="JALNTZ010000001">
    <property type="protein sequence ID" value="KAJ3666986.1"/>
    <property type="molecule type" value="Genomic_DNA"/>
</dbReference>
<dbReference type="GO" id="GO:0005886">
    <property type="term" value="C:plasma membrane"/>
    <property type="evidence" value="ECO:0007669"/>
    <property type="project" value="UniProtKB-SubCell"/>
</dbReference>
<evidence type="ECO:0000256" key="3">
    <source>
        <dbReference type="ARBA" id="ARBA00022606"/>
    </source>
</evidence>
<feature type="transmembrane region" description="Helical" evidence="10">
    <location>
        <begin position="163"/>
        <end position="196"/>
    </location>
</feature>
<sequence>MEGIITQCFNRNLFILKIMGLYPTSENRSLHRIFGYIIYTLAMWPQFVLTLVRLSRDGIEDYSFISAAIAFVTIKLLYLLINCDDLATCINYFDRKFERGWNVRQREIVDMYVTKCRSFCTVFFFGIALGLFGWVVTVRLQSYCTKFPLDIWSPSTCESQPGLYFYLYAICIIAVFYASIACAAIDTVASGLLYLVVGQIEVLKESLENLDINVKEEIINRSENGSNIKNTYTYIVRCILHYNDIRNFTQTYENCFSGLLFTQFSEGIMTIGLCCLEIIKEKEINMNLIILFIYLGILLFQVYFFCYFGTLLVEEHNTVPRAIYMSKWYECTKDCKKLLLVLMECSKKPLVLNAGKIVELSLETFTAILKSSYSVICVLRSN</sequence>
<evidence type="ECO:0000256" key="2">
    <source>
        <dbReference type="ARBA" id="ARBA00022475"/>
    </source>
</evidence>
<dbReference type="GO" id="GO:0005549">
    <property type="term" value="F:odorant binding"/>
    <property type="evidence" value="ECO:0007669"/>
    <property type="project" value="InterPro"/>
</dbReference>
<protein>
    <recommendedName>
        <fullName evidence="10">Odorant receptor</fullName>
    </recommendedName>
</protein>
<dbReference type="GO" id="GO:0004984">
    <property type="term" value="F:olfactory receptor activity"/>
    <property type="evidence" value="ECO:0007669"/>
    <property type="project" value="InterPro"/>
</dbReference>
<feature type="transmembrane region" description="Helical" evidence="10">
    <location>
        <begin position="119"/>
        <end position="143"/>
    </location>
</feature>
<keyword evidence="4 10" id="KW-0812">Transmembrane</keyword>
<evidence type="ECO:0000256" key="10">
    <source>
        <dbReference type="RuleBase" id="RU351113"/>
    </source>
</evidence>
<evidence type="ECO:0000256" key="9">
    <source>
        <dbReference type="ARBA" id="ARBA00023224"/>
    </source>
</evidence>
<keyword evidence="9 10" id="KW-0807">Transducer</keyword>
<keyword evidence="7 10" id="KW-0472">Membrane</keyword>
<evidence type="ECO:0000256" key="8">
    <source>
        <dbReference type="ARBA" id="ARBA00023170"/>
    </source>
</evidence>
<dbReference type="AlphaFoldDB" id="A0AA38J7W6"/>
<feature type="transmembrane region" description="Helical" evidence="10">
    <location>
        <begin position="64"/>
        <end position="81"/>
    </location>
</feature>
<comment type="caution">
    <text evidence="11">The sequence shown here is derived from an EMBL/GenBank/DDBJ whole genome shotgun (WGS) entry which is preliminary data.</text>
</comment>
<keyword evidence="5 10" id="KW-0552">Olfaction</keyword>
<keyword evidence="8 10" id="KW-0675">Receptor</keyword>
<evidence type="ECO:0000256" key="4">
    <source>
        <dbReference type="ARBA" id="ARBA00022692"/>
    </source>
</evidence>
<comment type="caution">
    <text evidence="10">Lacks conserved residue(s) required for the propagation of feature annotation.</text>
</comment>
<comment type="similarity">
    <text evidence="10">Belongs to the insect chemoreceptor superfamily. Heteromeric odorant receptor channel (TC 1.A.69) family.</text>
</comment>